<keyword evidence="2" id="KW-1185">Reference proteome</keyword>
<name>A0ABT9ZWQ8_9BACI</name>
<dbReference type="RefSeq" id="WP_307326709.1">
    <property type="nucleotide sequence ID" value="NZ_JAUSUG010000012.1"/>
</dbReference>
<sequence length="44" mass="5051">MAKENKTIVGTDIDEVKRRNKQSGLSYNEAKVELARQRGFLKNN</sequence>
<evidence type="ECO:0000313" key="1">
    <source>
        <dbReference type="EMBL" id="MDQ0255659.1"/>
    </source>
</evidence>
<dbReference type="Proteomes" id="UP001230005">
    <property type="component" value="Unassembled WGS sequence"/>
</dbReference>
<protein>
    <submittedName>
        <fullName evidence="1">Uncharacterized protein</fullName>
    </submittedName>
</protein>
<evidence type="ECO:0000313" key="2">
    <source>
        <dbReference type="Proteomes" id="UP001230005"/>
    </source>
</evidence>
<proteinExistence type="predicted"/>
<comment type="caution">
    <text evidence="1">The sequence shown here is derived from an EMBL/GenBank/DDBJ whole genome shotgun (WGS) entry which is preliminary data.</text>
</comment>
<dbReference type="EMBL" id="JAUSUG010000012">
    <property type="protein sequence ID" value="MDQ0255659.1"/>
    <property type="molecule type" value="Genomic_DNA"/>
</dbReference>
<reference evidence="1 2" key="1">
    <citation type="submission" date="2023-07" db="EMBL/GenBank/DDBJ databases">
        <title>Genomic Encyclopedia of Type Strains, Phase IV (KMG-IV): sequencing the most valuable type-strain genomes for metagenomic binning, comparative biology and taxonomic classification.</title>
        <authorList>
            <person name="Goeker M."/>
        </authorList>
    </citation>
    <scope>NUCLEOTIDE SEQUENCE [LARGE SCALE GENOMIC DNA]</scope>
    <source>
        <strain evidence="1 2">DSM 9768</strain>
    </source>
</reference>
<gene>
    <name evidence="1" type="ORF">J2S74_003041</name>
</gene>
<accession>A0ABT9ZWQ8</accession>
<organism evidence="1 2">
    <name type="scientific">Evansella vedderi</name>
    <dbReference type="NCBI Taxonomy" id="38282"/>
    <lineage>
        <taxon>Bacteria</taxon>
        <taxon>Bacillati</taxon>
        <taxon>Bacillota</taxon>
        <taxon>Bacilli</taxon>
        <taxon>Bacillales</taxon>
        <taxon>Bacillaceae</taxon>
        <taxon>Evansella</taxon>
    </lineage>
</organism>